<dbReference type="Gene3D" id="1.20.1410.10">
    <property type="entry name" value="I/LWEQ domain"/>
    <property type="match status" value="1"/>
</dbReference>
<dbReference type="GO" id="GO:0030864">
    <property type="term" value="C:cortical actin cytoskeleton"/>
    <property type="evidence" value="ECO:0007669"/>
    <property type="project" value="TreeGrafter"/>
</dbReference>
<dbReference type="GO" id="GO:0051015">
    <property type="term" value="F:actin filament binding"/>
    <property type="evidence" value="ECO:0007669"/>
    <property type="project" value="TreeGrafter"/>
</dbReference>
<evidence type="ECO:0000256" key="3">
    <source>
        <dbReference type="SAM" id="MobiDB-lite"/>
    </source>
</evidence>
<accession>A0AAD9N644</accession>
<dbReference type="GO" id="GO:0035615">
    <property type="term" value="F:clathrin adaptor activity"/>
    <property type="evidence" value="ECO:0007669"/>
    <property type="project" value="TreeGrafter"/>
</dbReference>
<evidence type="ECO:0000313" key="5">
    <source>
        <dbReference type="EMBL" id="KAK2156416.1"/>
    </source>
</evidence>
<evidence type="ECO:0000256" key="1">
    <source>
        <dbReference type="ARBA" id="ARBA00004496"/>
    </source>
</evidence>
<proteinExistence type="predicted"/>
<dbReference type="Proteomes" id="UP001208570">
    <property type="component" value="Unassembled WGS sequence"/>
</dbReference>
<dbReference type="InterPro" id="IPR030224">
    <property type="entry name" value="Sla2_fam"/>
</dbReference>
<gene>
    <name evidence="5" type="ORF">LSH36_214g05005</name>
</gene>
<evidence type="ECO:0000259" key="4">
    <source>
        <dbReference type="PROSITE" id="PS50945"/>
    </source>
</evidence>
<dbReference type="GO" id="GO:0006897">
    <property type="term" value="P:endocytosis"/>
    <property type="evidence" value="ECO:0007669"/>
    <property type="project" value="InterPro"/>
</dbReference>
<dbReference type="AlphaFoldDB" id="A0AAD9N644"/>
<dbReference type="GO" id="GO:0043325">
    <property type="term" value="F:phosphatidylinositol-3,4-bisphosphate binding"/>
    <property type="evidence" value="ECO:0007669"/>
    <property type="project" value="TreeGrafter"/>
</dbReference>
<comment type="subcellular location">
    <subcellularLocation>
        <location evidence="1">Cytoplasm</location>
    </subcellularLocation>
</comment>
<dbReference type="InterPro" id="IPR002558">
    <property type="entry name" value="ILWEQ_dom"/>
</dbReference>
<dbReference type="PANTHER" id="PTHR10407">
    <property type="entry name" value="HUNTINGTIN INTERACTING PROTEIN 1"/>
    <property type="match status" value="1"/>
</dbReference>
<dbReference type="PANTHER" id="PTHR10407:SF15">
    <property type="entry name" value="HUNTINGTIN INTERACTING PROTEIN 1"/>
    <property type="match status" value="1"/>
</dbReference>
<dbReference type="EMBL" id="JAODUP010000214">
    <property type="protein sequence ID" value="KAK2156416.1"/>
    <property type="molecule type" value="Genomic_DNA"/>
</dbReference>
<dbReference type="SUPFAM" id="SSF109885">
    <property type="entry name" value="I/LWEQ domain"/>
    <property type="match status" value="1"/>
</dbReference>
<evidence type="ECO:0000256" key="2">
    <source>
        <dbReference type="ARBA" id="ARBA00022490"/>
    </source>
</evidence>
<dbReference type="InterPro" id="IPR035964">
    <property type="entry name" value="I/LWEQ_dom_sf"/>
</dbReference>
<feature type="compositionally biased region" description="Polar residues" evidence="3">
    <location>
        <begin position="83"/>
        <end position="93"/>
    </location>
</feature>
<dbReference type="GO" id="GO:0048268">
    <property type="term" value="P:clathrin coat assembly"/>
    <property type="evidence" value="ECO:0007669"/>
    <property type="project" value="TreeGrafter"/>
</dbReference>
<comment type="caution">
    <text evidence="5">The sequence shown here is derived from an EMBL/GenBank/DDBJ whole genome shotgun (WGS) entry which is preliminary data.</text>
</comment>
<name>A0AAD9N644_9ANNE</name>
<feature type="region of interest" description="Disordered" evidence="3">
    <location>
        <begin position="82"/>
        <end position="102"/>
    </location>
</feature>
<keyword evidence="6" id="KW-1185">Reference proteome</keyword>
<dbReference type="GO" id="GO:0030136">
    <property type="term" value="C:clathrin-coated vesicle"/>
    <property type="evidence" value="ECO:0007669"/>
    <property type="project" value="TreeGrafter"/>
</dbReference>
<sequence>MRKNKEETENGYKQEQEQHKEAKEKIMELTSRLDTSKSSESELSTKLQAVTEELNKFQTKSQDLAEQLATLEQARASLDDSLRQSQTALGQKQQDLEQSKSDKDILEQTLKKEILDYRNHMLVSAVEEAESIIREALAQAENPHITTITCTAEYLMDRATPVLETISQLKHNIETYTQDPQAISEVVTSVSEFSHRLADVIVFGFATSHAAPIEEGDALSGECRTCGEGSLELLTDIKQASYDKVPSKADNIDQLVKRILSHAEALLPKVEDVKAEQMGDMVDQEMQQTTEAIAQAAEKIASMLAHNREKYTGIQLQVNEGILDSCNALMRAILKLVEKSKNLQREIVSQGRV</sequence>
<evidence type="ECO:0000313" key="6">
    <source>
        <dbReference type="Proteomes" id="UP001208570"/>
    </source>
</evidence>
<feature type="compositionally biased region" description="Basic and acidic residues" evidence="3">
    <location>
        <begin position="1"/>
        <end position="27"/>
    </location>
</feature>
<dbReference type="GO" id="GO:0007015">
    <property type="term" value="P:actin filament organization"/>
    <property type="evidence" value="ECO:0007669"/>
    <property type="project" value="TreeGrafter"/>
</dbReference>
<organism evidence="5 6">
    <name type="scientific">Paralvinella palmiformis</name>
    <dbReference type="NCBI Taxonomy" id="53620"/>
    <lineage>
        <taxon>Eukaryota</taxon>
        <taxon>Metazoa</taxon>
        <taxon>Spiralia</taxon>
        <taxon>Lophotrochozoa</taxon>
        <taxon>Annelida</taxon>
        <taxon>Polychaeta</taxon>
        <taxon>Sedentaria</taxon>
        <taxon>Canalipalpata</taxon>
        <taxon>Terebellida</taxon>
        <taxon>Terebelliformia</taxon>
        <taxon>Alvinellidae</taxon>
        <taxon>Paralvinella</taxon>
    </lineage>
</organism>
<feature type="domain" description="I/LWEQ" evidence="4">
    <location>
        <begin position="270"/>
        <end position="353"/>
    </location>
</feature>
<dbReference type="PROSITE" id="PS50945">
    <property type="entry name" value="I_LWEQ"/>
    <property type="match status" value="1"/>
</dbReference>
<reference evidence="5" key="1">
    <citation type="journal article" date="2023" name="Mol. Biol. Evol.">
        <title>Third-Generation Sequencing Reveals the Adaptive Role of the Epigenome in Three Deep-Sea Polychaetes.</title>
        <authorList>
            <person name="Perez M."/>
            <person name="Aroh O."/>
            <person name="Sun Y."/>
            <person name="Lan Y."/>
            <person name="Juniper S.K."/>
            <person name="Young C.R."/>
            <person name="Angers B."/>
            <person name="Qian P.Y."/>
        </authorList>
    </citation>
    <scope>NUCLEOTIDE SEQUENCE</scope>
    <source>
        <strain evidence="5">P08H-3</strain>
    </source>
</reference>
<feature type="region of interest" description="Disordered" evidence="3">
    <location>
        <begin position="1"/>
        <end position="44"/>
    </location>
</feature>
<dbReference type="GO" id="GO:0032051">
    <property type="term" value="F:clathrin light chain binding"/>
    <property type="evidence" value="ECO:0007669"/>
    <property type="project" value="TreeGrafter"/>
</dbReference>
<dbReference type="GO" id="GO:0080025">
    <property type="term" value="F:phosphatidylinositol-3,5-bisphosphate binding"/>
    <property type="evidence" value="ECO:0007669"/>
    <property type="project" value="TreeGrafter"/>
</dbReference>
<keyword evidence="2" id="KW-0963">Cytoplasm</keyword>
<protein>
    <recommendedName>
        <fullName evidence="4">I/LWEQ domain-containing protein</fullName>
    </recommendedName>
</protein>